<proteinExistence type="predicted"/>
<dbReference type="Ensembl" id="ENSOSIT00000039834.1">
    <property type="protein sequence ID" value="ENSOSIP00000037787.1"/>
    <property type="gene ID" value="ENSOSIG00000018713.1"/>
</dbReference>
<accession>A0A8C7Z9W2</accession>
<evidence type="ECO:0000313" key="2">
    <source>
        <dbReference type="Ensembl" id="ENSOSIP00000037787.1"/>
    </source>
</evidence>
<dbReference type="GeneTree" id="ENSGT01150000287752"/>
<dbReference type="Proteomes" id="UP000694383">
    <property type="component" value="Unplaced"/>
</dbReference>
<reference evidence="2" key="1">
    <citation type="submission" date="2025-08" db="UniProtKB">
        <authorList>
            <consortium name="Ensembl"/>
        </authorList>
    </citation>
    <scope>IDENTIFICATION</scope>
</reference>
<keyword evidence="3" id="KW-1185">Reference proteome</keyword>
<name>A0A8C7Z9W2_9TELE</name>
<evidence type="ECO:0000313" key="3">
    <source>
        <dbReference type="Proteomes" id="UP000694383"/>
    </source>
</evidence>
<reference evidence="2" key="2">
    <citation type="submission" date="2025-09" db="UniProtKB">
        <authorList>
            <consortium name="Ensembl"/>
        </authorList>
    </citation>
    <scope>IDENTIFICATION</scope>
</reference>
<evidence type="ECO:0000256" key="1">
    <source>
        <dbReference type="SAM" id="MobiDB-lite"/>
    </source>
</evidence>
<feature type="region of interest" description="Disordered" evidence="1">
    <location>
        <begin position="1"/>
        <end position="30"/>
    </location>
</feature>
<sequence length="125" mass="14585">MVHHSINPLVSDRPRRGAQPVTDPNHDHYPRSYALRNQFANVTQLQARLPDVKATRVSRLTIHNKLHCFDLNANKLLQVTPLMPRHHRELLQWAQDQVTWTMQQWSTLLFTDECCSLHILTSETS</sequence>
<organism evidence="2 3">
    <name type="scientific">Oryzias sinensis</name>
    <name type="common">Chinese medaka</name>
    <dbReference type="NCBI Taxonomy" id="183150"/>
    <lineage>
        <taxon>Eukaryota</taxon>
        <taxon>Metazoa</taxon>
        <taxon>Chordata</taxon>
        <taxon>Craniata</taxon>
        <taxon>Vertebrata</taxon>
        <taxon>Euteleostomi</taxon>
        <taxon>Actinopterygii</taxon>
        <taxon>Neopterygii</taxon>
        <taxon>Teleostei</taxon>
        <taxon>Neoteleostei</taxon>
        <taxon>Acanthomorphata</taxon>
        <taxon>Ovalentaria</taxon>
        <taxon>Atherinomorphae</taxon>
        <taxon>Beloniformes</taxon>
        <taxon>Adrianichthyidae</taxon>
        <taxon>Oryziinae</taxon>
        <taxon>Oryzias</taxon>
    </lineage>
</organism>
<dbReference type="AlphaFoldDB" id="A0A8C7Z9W2"/>
<protein>
    <submittedName>
        <fullName evidence="2">Uncharacterized protein</fullName>
    </submittedName>
</protein>